<accession>A0A921SWE5</accession>
<dbReference type="Gene3D" id="1.10.1040.20">
    <property type="entry name" value="ProC-like, C-terminal domain"/>
    <property type="match status" value="1"/>
</dbReference>
<dbReference type="InterPro" id="IPR008927">
    <property type="entry name" value="6-PGluconate_DH-like_C_sf"/>
</dbReference>
<reference evidence="3" key="1">
    <citation type="journal article" date="2021" name="PeerJ">
        <title>Extensive microbial diversity within the chicken gut microbiome revealed by metagenomics and culture.</title>
        <authorList>
            <person name="Gilroy R."/>
            <person name="Ravi A."/>
            <person name="Getino M."/>
            <person name="Pursley I."/>
            <person name="Horton D.L."/>
            <person name="Alikhan N.F."/>
            <person name="Baker D."/>
            <person name="Gharbi K."/>
            <person name="Hall N."/>
            <person name="Watson M."/>
            <person name="Adriaenssens E.M."/>
            <person name="Foster-Nyarko E."/>
            <person name="Jarju S."/>
            <person name="Secka A."/>
            <person name="Antonio M."/>
            <person name="Oren A."/>
            <person name="Chaudhuri R.R."/>
            <person name="La Ragione R."/>
            <person name="Hildebrand F."/>
            <person name="Pallen M.J."/>
        </authorList>
    </citation>
    <scope>NUCLEOTIDE SEQUENCE</scope>
    <source>
        <strain evidence="3">ChiGjej5B5-22894</strain>
    </source>
</reference>
<dbReference type="Pfam" id="PF10727">
    <property type="entry name" value="Rossmann-like"/>
    <property type="match status" value="1"/>
</dbReference>
<dbReference type="InterPro" id="IPR018931">
    <property type="entry name" value="DUF2520"/>
</dbReference>
<feature type="domain" description="DUF2520" evidence="2">
    <location>
        <begin position="139"/>
        <end position="271"/>
    </location>
</feature>
<dbReference type="SUPFAM" id="SSF48179">
    <property type="entry name" value="6-phosphogluconate dehydrogenase C-terminal domain-like"/>
    <property type="match status" value="1"/>
</dbReference>
<dbReference type="InterPro" id="IPR036291">
    <property type="entry name" value="NAD(P)-bd_dom_sf"/>
</dbReference>
<dbReference type="Gene3D" id="3.40.50.720">
    <property type="entry name" value="NAD(P)-binding Rossmann-like Domain"/>
    <property type="match status" value="1"/>
</dbReference>
<organism evidence="3 4">
    <name type="scientific">Brachybacterium massiliense</name>
    <dbReference type="NCBI Taxonomy" id="1755098"/>
    <lineage>
        <taxon>Bacteria</taxon>
        <taxon>Bacillati</taxon>
        <taxon>Actinomycetota</taxon>
        <taxon>Actinomycetes</taxon>
        <taxon>Micrococcales</taxon>
        <taxon>Dermabacteraceae</taxon>
        <taxon>Brachybacterium</taxon>
    </lineage>
</organism>
<dbReference type="PANTHER" id="PTHR40459:SF1">
    <property type="entry name" value="CONSERVED HYPOTHETICAL ALANINE AND LEUCINE RICH PROTEIN"/>
    <property type="match status" value="1"/>
</dbReference>
<comment type="caution">
    <text evidence="3">The sequence shown here is derived from an EMBL/GenBank/DDBJ whole genome shotgun (WGS) entry which is preliminary data.</text>
</comment>
<evidence type="ECO:0000313" key="4">
    <source>
        <dbReference type="Proteomes" id="UP000742460"/>
    </source>
</evidence>
<dbReference type="AlphaFoldDB" id="A0A921SWE5"/>
<dbReference type="SUPFAM" id="SSF51735">
    <property type="entry name" value="NAD(P)-binding Rossmann-fold domains"/>
    <property type="match status" value="1"/>
</dbReference>
<evidence type="ECO:0000259" key="1">
    <source>
        <dbReference type="Pfam" id="PF10727"/>
    </source>
</evidence>
<sequence length="301" mass="30803">MTPPRLGIGVIGAGRVGAVLGAALRAEGHALTGAYAVSDASRERAVQLLPGVPLLDVPALVERSEMLLLAVPDDQLGPLAAGIAATGMMPGGQLVVHTSGRYGTEVLAPLAEAGSATLAIHPAMTFTGTRTDLARLVGCPMGITASPELLPIAAALVVELGGEATVIAEGDRSLYHASLAHAANHLVVLVDQAREALSRLGIADPGAYLRPLLEAALDESLRHGGKALTGPVGRGDAGTVAAHLEALEDLDGTGTPGEHGDTSVTYRALASAALRRARIPEESRSAIRDLLEDRPPTEDDR</sequence>
<dbReference type="InterPro" id="IPR019665">
    <property type="entry name" value="OxRdtase/DH_put_Rossmann_dom"/>
</dbReference>
<dbReference type="EMBL" id="DYUE01000073">
    <property type="protein sequence ID" value="HJG90636.1"/>
    <property type="molecule type" value="Genomic_DNA"/>
</dbReference>
<dbReference type="PANTHER" id="PTHR40459">
    <property type="entry name" value="CONSERVED HYPOTHETICAL ALANINE AND LEUCINE RICH PROTEIN"/>
    <property type="match status" value="1"/>
</dbReference>
<feature type="domain" description="Putative oxidoreductase/dehydrogenase Rossmann-like" evidence="1">
    <location>
        <begin position="2"/>
        <end position="122"/>
    </location>
</feature>
<dbReference type="Pfam" id="PF10728">
    <property type="entry name" value="DUF2520"/>
    <property type="match status" value="1"/>
</dbReference>
<dbReference type="Proteomes" id="UP000742460">
    <property type="component" value="Unassembled WGS sequence"/>
</dbReference>
<protein>
    <submittedName>
        <fullName evidence="3">DUF2520 domain-containing protein</fullName>
    </submittedName>
</protein>
<reference evidence="3" key="2">
    <citation type="submission" date="2021-09" db="EMBL/GenBank/DDBJ databases">
        <authorList>
            <person name="Gilroy R."/>
        </authorList>
    </citation>
    <scope>NUCLEOTIDE SEQUENCE</scope>
    <source>
        <strain evidence="3">ChiGjej5B5-22894</strain>
    </source>
</reference>
<evidence type="ECO:0000259" key="2">
    <source>
        <dbReference type="Pfam" id="PF10728"/>
    </source>
</evidence>
<proteinExistence type="predicted"/>
<gene>
    <name evidence="3" type="ORF">K8V81_02810</name>
</gene>
<dbReference type="InterPro" id="IPR037108">
    <property type="entry name" value="TM1727-like_C_sf"/>
</dbReference>
<evidence type="ECO:0000313" key="3">
    <source>
        <dbReference type="EMBL" id="HJG90636.1"/>
    </source>
</evidence>
<name>A0A921SWE5_9MICO</name>